<organism evidence="1 2">
    <name type="scientific">Dolichospermum planctonicum CS-1226</name>
    <dbReference type="NCBI Taxonomy" id="3021751"/>
    <lineage>
        <taxon>Bacteria</taxon>
        <taxon>Bacillati</taxon>
        <taxon>Cyanobacteriota</taxon>
        <taxon>Cyanophyceae</taxon>
        <taxon>Nostocales</taxon>
        <taxon>Aphanizomenonaceae</taxon>
        <taxon>Dolichospermum</taxon>
        <taxon>Dolichospermum planctonicum</taxon>
    </lineage>
</organism>
<gene>
    <name evidence="1" type="ORF">PN451_10590</name>
</gene>
<dbReference type="RefSeq" id="WP_271796095.1">
    <property type="nucleotide sequence ID" value="NZ_JAQMUC010000060.1"/>
</dbReference>
<reference evidence="1 2" key="1">
    <citation type="submission" date="2023-01" db="EMBL/GenBank/DDBJ databases">
        <title>Genomes from the Australian National Cyanobacteria Reference Collection.</title>
        <authorList>
            <person name="Willis A."/>
            <person name="Lee E.M.F."/>
        </authorList>
    </citation>
    <scope>NUCLEOTIDE SEQUENCE [LARGE SCALE GENOMIC DNA]</scope>
    <source>
        <strain evidence="1 2">CS-1226</strain>
    </source>
</reference>
<dbReference type="EMBL" id="JAQMUC010000060">
    <property type="protein sequence ID" value="MDB9536269.1"/>
    <property type="molecule type" value="Genomic_DNA"/>
</dbReference>
<protein>
    <submittedName>
        <fullName evidence="1">Acetyltransferase</fullName>
    </submittedName>
</protein>
<dbReference type="NCBIfam" id="TIGR03570">
    <property type="entry name" value="NeuD_NnaD"/>
    <property type="match status" value="1"/>
</dbReference>
<dbReference type="PANTHER" id="PTHR43300">
    <property type="entry name" value="ACETYLTRANSFERASE"/>
    <property type="match status" value="1"/>
</dbReference>
<proteinExistence type="predicted"/>
<dbReference type="PANTHER" id="PTHR43300:SF4">
    <property type="entry name" value="ACYL-[ACYL-CARRIER-PROTEIN]--UDP-N-ACETYLGLUCOSAMINE O-ACYLTRANSFERASE"/>
    <property type="match status" value="1"/>
</dbReference>
<dbReference type="InterPro" id="IPR050179">
    <property type="entry name" value="Trans_hexapeptide_repeat"/>
</dbReference>
<dbReference type="Proteomes" id="UP001211249">
    <property type="component" value="Unassembled WGS sequence"/>
</dbReference>
<accession>A0ABT5AG59</accession>
<dbReference type="CDD" id="cd03360">
    <property type="entry name" value="LbH_AT_putative"/>
    <property type="match status" value="1"/>
</dbReference>
<sequence length="220" mass="24639">MDKVVLFGNGQIASVVYYYLTYDSPYEVVGFTVDRSHIQEESLFGLPIVPFEDVHSIFPPDEYKMFVSISYRQVNKLRANKYYQAKEKGYKLISYISSKASIWTGLVIGDNCFIMENNVIQPFVQVGNNVIIWSGNHIGHHTVIKDHCFLASHVLISGYVTVEPYCFFGGNSTVRDGIVIAKESVIGAGSLILKSTKEMGVYIGSSAQLFPQSSNELKRI</sequence>
<dbReference type="Pfam" id="PF14602">
    <property type="entry name" value="Hexapep_2"/>
    <property type="match status" value="1"/>
</dbReference>
<evidence type="ECO:0000313" key="2">
    <source>
        <dbReference type="Proteomes" id="UP001211249"/>
    </source>
</evidence>
<name>A0ABT5AG59_9CYAN</name>
<dbReference type="InterPro" id="IPR011004">
    <property type="entry name" value="Trimer_LpxA-like_sf"/>
</dbReference>
<comment type="caution">
    <text evidence="1">The sequence shown here is derived from an EMBL/GenBank/DDBJ whole genome shotgun (WGS) entry which is preliminary data.</text>
</comment>
<dbReference type="SUPFAM" id="SSF51161">
    <property type="entry name" value="Trimeric LpxA-like enzymes"/>
    <property type="match status" value="1"/>
</dbReference>
<keyword evidence="2" id="KW-1185">Reference proteome</keyword>
<dbReference type="InterPro" id="IPR020019">
    <property type="entry name" value="AcTrfase_PglD-like"/>
</dbReference>
<dbReference type="InterPro" id="IPR001451">
    <property type="entry name" value="Hexapep"/>
</dbReference>
<dbReference type="Gene3D" id="2.160.10.10">
    <property type="entry name" value="Hexapeptide repeat proteins"/>
    <property type="match status" value="1"/>
</dbReference>
<evidence type="ECO:0000313" key="1">
    <source>
        <dbReference type="EMBL" id="MDB9536269.1"/>
    </source>
</evidence>
<dbReference type="Pfam" id="PF00132">
    <property type="entry name" value="Hexapep"/>
    <property type="match status" value="1"/>
</dbReference>